<feature type="domain" description="Gene product 88" evidence="1">
    <location>
        <begin position="8"/>
        <end position="255"/>
    </location>
</feature>
<dbReference type="EMBL" id="LR796356">
    <property type="protein sequence ID" value="CAB4139607.1"/>
    <property type="molecule type" value="Genomic_DNA"/>
</dbReference>
<gene>
    <name evidence="2" type="ORF">UFOVP347_43</name>
</gene>
<dbReference type="Pfam" id="PF17338">
    <property type="entry name" value="GP88"/>
    <property type="match status" value="1"/>
</dbReference>
<sequence length="256" mass="27378">MTTPRFKLLTMGNPKTAKGRAKGWAVAVLHLAPASLSGFNVCPQSTAGCIAGCLNLAGRGGLAAGGALTLDDVMAGKRSNVIQAARVRRTEWLFDDRAGFLAALTLDIQRFVQWCQREGLKPALRLNGTSDLDWNGIAPGVISMCNLWEVQRYDYTKVANRAKRSAPGMYALTFSLAESNDADALRALDGGMNVAAVFSTPKGKPLPETYTIAGRVIPVIDGDEDDLRFLDPAGVIVGLRAKGPAKRDTSGFVRRV</sequence>
<dbReference type="InterPro" id="IPR020290">
    <property type="entry name" value="Gp88"/>
</dbReference>
<evidence type="ECO:0000313" key="2">
    <source>
        <dbReference type="EMBL" id="CAB4139607.1"/>
    </source>
</evidence>
<proteinExistence type="predicted"/>
<name>A0A6J5M2K3_9CAUD</name>
<evidence type="ECO:0000259" key="1">
    <source>
        <dbReference type="Pfam" id="PF17338"/>
    </source>
</evidence>
<accession>A0A6J5M2K3</accession>
<reference evidence="2" key="1">
    <citation type="submission" date="2020-04" db="EMBL/GenBank/DDBJ databases">
        <authorList>
            <person name="Chiriac C."/>
            <person name="Salcher M."/>
            <person name="Ghai R."/>
            <person name="Kavagutti S V."/>
        </authorList>
    </citation>
    <scope>NUCLEOTIDE SEQUENCE</scope>
</reference>
<organism evidence="2">
    <name type="scientific">uncultured Caudovirales phage</name>
    <dbReference type="NCBI Taxonomy" id="2100421"/>
    <lineage>
        <taxon>Viruses</taxon>
        <taxon>Duplodnaviria</taxon>
        <taxon>Heunggongvirae</taxon>
        <taxon>Uroviricota</taxon>
        <taxon>Caudoviricetes</taxon>
        <taxon>Peduoviridae</taxon>
        <taxon>Maltschvirus</taxon>
        <taxon>Maltschvirus maltsch</taxon>
    </lineage>
</organism>
<protein>
    <recommendedName>
        <fullName evidence="1">Gene product 88 domain-containing protein</fullName>
    </recommendedName>
</protein>